<keyword evidence="2 6" id="KW-0813">Transport</keyword>
<sequence>MNIFAETIAWLRDPKHWTGTGGIPTRLFEHLQYSALVLLIAAVIAIPVGLFIGHTGRGRVVAVAVAGALRALPTLGLLVLFALLAGSGLMPPVWALVILTVPPLLAGTYAGISSVDANVVDAARAVGMTELQILFRVELPNGLQVMFGGIRTAVLQVIATVSVVAYLPLGGLGRYLFDGLVLQDFPRMLGGSLLIAGLAIAVDLILAGVQRLVLSPGLTLDSKAKGSHKAAEDLTATAPAGAAVQGGTP</sequence>
<keyword evidence="3 6" id="KW-0812">Transmembrane</keyword>
<keyword evidence="4 6" id="KW-1133">Transmembrane helix</keyword>
<comment type="similarity">
    <text evidence="6">Belongs to the binding-protein-dependent transport system permease family.</text>
</comment>
<comment type="subcellular location">
    <subcellularLocation>
        <location evidence="6">Cell membrane</location>
        <topology evidence="6">Multi-pass membrane protein</topology>
    </subcellularLocation>
    <subcellularLocation>
        <location evidence="1">Membrane</location>
        <topology evidence="1">Multi-pass membrane protein</topology>
    </subcellularLocation>
</comment>
<evidence type="ECO:0000259" key="7">
    <source>
        <dbReference type="PROSITE" id="PS50928"/>
    </source>
</evidence>
<feature type="transmembrane region" description="Helical" evidence="6">
    <location>
        <begin position="153"/>
        <end position="177"/>
    </location>
</feature>
<keyword evidence="5 6" id="KW-0472">Membrane</keyword>
<protein>
    <submittedName>
        <fullName evidence="8">Osmoprotectant transport system permease protein</fullName>
    </submittedName>
</protein>
<feature type="transmembrane region" description="Helical" evidence="6">
    <location>
        <begin position="189"/>
        <end position="209"/>
    </location>
</feature>
<feature type="transmembrane region" description="Helical" evidence="6">
    <location>
        <begin position="92"/>
        <end position="112"/>
    </location>
</feature>
<dbReference type="RefSeq" id="WP_306876854.1">
    <property type="nucleotide sequence ID" value="NZ_JAUSSW010000001.1"/>
</dbReference>
<dbReference type="Pfam" id="PF00528">
    <property type="entry name" value="BPD_transp_1"/>
    <property type="match status" value="1"/>
</dbReference>
<evidence type="ECO:0000256" key="1">
    <source>
        <dbReference type="ARBA" id="ARBA00004141"/>
    </source>
</evidence>
<gene>
    <name evidence="8" type="ORF">J2T10_000593</name>
</gene>
<dbReference type="CDD" id="cd06261">
    <property type="entry name" value="TM_PBP2"/>
    <property type="match status" value="1"/>
</dbReference>
<reference evidence="8 9" key="1">
    <citation type="submission" date="2023-07" db="EMBL/GenBank/DDBJ databases">
        <title>Sorghum-associated microbial communities from plants grown in Nebraska, USA.</title>
        <authorList>
            <person name="Schachtman D."/>
        </authorList>
    </citation>
    <scope>NUCLEOTIDE SEQUENCE [LARGE SCALE GENOMIC DNA]</scope>
    <source>
        <strain evidence="8 9">CC523</strain>
    </source>
</reference>
<evidence type="ECO:0000256" key="2">
    <source>
        <dbReference type="ARBA" id="ARBA00022448"/>
    </source>
</evidence>
<evidence type="ECO:0000256" key="4">
    <source>
        <dbReference type="ARBA" id="ARBA00022989"/>
    </source>
</evidence>
<dbReference type="InterPro" id="IPR035906">
    <property type="entry name" value="MetI-like_sf"/>
</dbReference>
<dbReference type="EMBL" id="JAUSSW010000001">
    <property type="protein sequence ID" value="MDQ0100974.1"/>
    <property type="molecule type" value="Genomic_DNA"/>
</dbReference>
<dbReference type="Gene3D" id="1.10.3720.10">
    <property type="entry name" value="MetI-like"/>
    <property type="match status" value="1"/>
</dbReference>
<feature type="domain" description="ABC transmembrane type-1" evidence="7">
    <location>
        <begin position="27"/>
        <end position="206"/>
    </location>
</feature>
<dbReference type="PANTHER" id="PTHR30177">
    <property type="entry name" value="GLYCINE BETAINE/L-PROLINE TRANSPORT SYSTEM PERMEASE PROTEIN PROW"/>
    <property type="match status" value="1"/>
</dbReference>
<evidence type="ECO:0000256" key="5">
    <source>
        <dbReference type="ARBA" id="ARBA00023136"/>
    </source>
</evidence>
<feature type="transmembrane region" description="Helical" evidence="6">
    <location>
        <begin position="60"/>
        <end position="86"/>
    </location>
</feature>
<dbReference type="SUPFAM" id="SSF161098">
    <property type="entry name" value="MetI-like"/>
    <property type="match status" value="1"/>
</dbReference>
<dbReference type="PROSITE" id="PS50928">
    <property type="entry name" value="ABC_TM1"/>
    <property type="match status" value="1"/>
</dbReference>
<evidence type="ECO:0000313" key="8">
    <source>
        <dbReference type="EMBL" id="MDQ0100974.1"/>
    </source>
</evidence>
<dbReference type="Proteomes" id="UP001244563">
    <property type="component" value="Unassembled WGS sequence"/>
</dbReference>
<keyword evidence="9" id="KW-1185">Reference proteome</keyword>
<proteinExistence type="inferred from homology"/>
<dbReference type="PANTHER" id="PTHR30177:SF33">
    <property type="entry name" value="POSSIBLE OSMOPROTECTANT (GLYCINE BETAINE_CARNITINE_CHOLINE_L-PROLINE) TRANSPORT INTEGRAL MEMBRANE PROTEIN ABC TRANSPORTER PROZ"/>
    <property type="match status" value="1"/>
</dbReference>
<evidence type="ECO:0000256" key="6">
    <source>
        <dbReference type="RuleBase" id="RU363032"/>
    </source>
</evidence>
<comment type="caution">
    <text evidence="8">The sequence shown here is derived from an EMBL/GenBank/DDBJ whole genome shotgun (WGS) entry which is preliminary data.</text>
</comment>
<evidence type="ECO:0000256" key="3">
    <source>
        <dbReference type="ARBA" id="ARBA00022692"/>
    </source>
</evidence>
<accession>A0ABT9TH84</accession>
<organism evidence="8 9">
    <name type="scientific">Paenarthrobacter nicotinovorans</name>
    <name type="common">Arthrobacter nicotinovorans</name>
    <dbReference type="NCBI Taxonomy" id="29320"/>
    <lineage>
        <taxon>Bacteria</taxon>
        <taxon>Bacillati</taxon>
        <taxon>Actinomycetota</taxon>
        <taxon>Actinomycetes</taxon>
        <taxon>Micrococcales</taxon>
        <taxon>Micrococcaceae</taxon>
        <taxon>Paenarthrobacter</taxon>
    </lineage>
</organism>
<dbReference type="InterPro" id="IPR051204">
    <property type="entry name" value="ABC_transp_perm/SBD"/>
</dbReference>
<dbReference type="InterPro" id="IPR000515">
    <property type="entry name" value="MetI-like"/>
</dbReference>
<name>A0ABT9TH84_PAENI</name>
<evidence type="ECO:0000313" key="9">
    <source>
        <dbReference type="Proteomes" id="UP001244563"/>
    </source>
</evidence>
<feature type="transmembrane region" description="Helical" evidence="6">
    <location>
        <begin position="33"/>
        <end position="53"/>
    </location>
</feature>